<gene>
    <name evidence="2" type="ORF">IRI77_25665</name>
</gene>
<proteinExistence type="predicted"/>
<keyword evidence="2" id="KW-0808">Transferase</keyword>
<dbReference type="PANTHER" id="PTHR46969">
    <property type="entry name" value="BIFUNCTIONAL PROTEIN HLDE"/>
    <property type="match status" value="1"/>
</dbReference>
<keyword evidence="2" id="KW-0418">Kinase</keyword>
<dbReference type="KEGG" id="pfer:IRI77_25665"/>
<evidence type="ECO:0000313" key="2">
    <source>
        <dbReference type="EMBL" id="QOY86178.1"/>
    </source>
</evidence>
<dbReference type="PANTHER" id="PTHR46969:SF1">
    <property type="entry name" value="BIFUNCTIONAL PROTEIN HLDE"/>
    <property type="match status" value="1"/>
</dbReference>
<evidence type="ECO:0000259" key="1">
    <source>
        <dbReference type="Pfam" id="PF00294"/>
    </source>
</evidence>
<dbReference type="InterPro" id="IPR029056">
    <property type="entry name" value="Ribokinase-like"/>
</dbReference>
<dbReference type="Pfam" id="PF00294">
    <property type="entry name" value="PfkB"/>
    <property type="match status" value="1"/>
</dbReference>
<keyword evidence="3" id="KW-1185">Reference proteome</keyword>
<dbReference type="GO" id="GO:0033786">
    <property type="term" value="F:heptose-1-phosphate adenylyltransferase activity"/>
    <property type="evidence" value="ECO:0007669"/>
    <property type="project" value="TreeGrafter"/>
</dbReference>
<dbReference type="Proteomes" id="UP000593892">
    <property type="component" value="Chromosome"/>
</dbReference>
<accession>A0A7S7NM51</accession>
<name>A0A7S7NM51_PALFE</name>
<protein>
    <submittedName>
        <fullName evidence="2">Ribokinase</fullName>
    </submittedName>
</protein>
<dbReference type="SUPFAM" id="SSF53613">
    <property type="entry name" value="Ribokinase-like"/>
    <property type="match status" value="1"/>
</dbReference>
<dbReference type="GO" id="GO:0033785">
    <property type="term" value="F:heptose 7-phosphate kinase activity"/>
    <property type="evidence" value="ECO:0007669"/>
    <property type="project" value="TreeGrafter"/>
</dbReference>
<evidence type="ECO:0000313" key="3">
    <source>
        <dbReference type="Proteomes" id="UP000593892"/>
    </source>
</evidence>
<dbReference type="GO" id="GO:0005829">
    <property type="term" value="C:cytosol"/>
    <property type="evidence" value="ECO:0007669"/>
    <property type="project" value="TreeGrafter"/>
</dbReference>
<reference evidence="2 3" key="1">
    <citation type="submission" date="2020-10" db="EMBL/GenBank/DDBJ databases">
        <title>Complete genome sequence of Paludibaculum fermentans P105T, a facultatively anaerobic acidobacterium capable of dissimilatory Fe(III) reduction.</title>
        <authorList>
            <person name="Dedysh S.N."/>
            <person name="Beletsky A.V."/>
            <person name="Kulichevskaya I.S."/>
            <person name="Mardanov A.V."/>
            <person name="Ravin N.V."/>
        </authorList>
    </citation>
    <scope>NUCLEOTIDE SEQUENCE [LARGE SCALE GENOMIC DNA]</scope>
    <source>
        <strain evidence="2 3">P105</strain>
    </source>
</reference>
<dbReference type="EMBL" id="CP063849">
    <property type="protein sequence ID" value="QOY86178.1"/>
    <property type="molecule type" value="Genomic_DNA"/>
</dbReference>
<organism evidence="2 3">
    <name type="scientific">Paludibaculum fermentans</name>
    <dbReference type="NCBI Taxonomy" id="1473598"/>
    <lineage>
        <taxon>Bacteria</taxon>
        <taxon>Pseudomonadati</taxon>
        <taxon>Acidobacteriota</taxon>
        <taxon>Terriglobia</taxon>
        <taxon>Bryobacterales</taxon>
        <taxon>Bryobacteraceae</taxon>
        <taxon>Paludibaculum</taxon>
    </lineage>
</organism>
<dbReference type="AlphaFoldDB" id="A0A7S7NM51"/>
<sequence>MSPADILQALSGLSALVVGDVCLDRWCRYDPALSDPSRETGIPRIAVISRETTPGAAGTVASNLKALGVGRVSILGVRGDDGNGYELMQALARRDIDASAVLQAAELPTFTYTKLINDTNSVEDRPRVDFVYTGDIPPAVESAVVQRLNQLAPEFDVIIVSDQAETESGGLVTAKVREALTAIAATDPAKIIWVDSRRRGALYRKVLVKLNEQEAEESCLAYFGQLDYQALRQRIGHSTLIVTQGPKGAVIVGEGSTQTIQTRPVEHPVDICGAGDSFNAGASVALALTRDPAKAVEFGNLVASITIMKPGTGTASPEEVLAASAALQK</sequence>
<dbReference type="RefSeq" id="WP_194447847.1">
    <property type="nucleotide sequence ID" value="NZ_CP063849.1"/>
</dbReference>
<feature type="domain" description="Carbohydrate kinase PfkB" evidence="1">
    <location>
        <begin position="54"/>
        <end position="318"/>
    </location>
</feature>
<dbReference type="Gene3D" id="3.40.1190.20">
    <property type="match status" value="1"/>
</dbReference>
<dbReference type="InterPro" id="IPR011611">
    <property type="entry name" value="PfkB_dom"/>
</dbReference>